<evidence type="ECO:0000256" key="1">
    <source>
        <dbReference type="ARBA" id="ARBA00005724"/>
    </source>
</evidence>
<evidence type="ECO:0000256" key="2">
    <source>
        <dbReference type="ARBA" id="ARBA00022737"/>
    </source>
</evidence>
<gene>
    <name evidence="8" type="primary">TANGO6_0</name>
    <name evidence="8" type="ORF">FJT64_015550</name>
</gene>
<feature type="domain" description="RNA polymerase II assembly factor Rtp1 C-terminal" evidence="5">
    <location>
        <begin position="832"/>
        <end position="942"/>
    </location>
</feature>
<feature type="region of interest" description="Disordered" evidence="3">
    <location>
        <begin position="43"/>
        <end position="72"/>
    </location>
</feature>
<evidence type="ECO:0000259" key="7">
    <source>
        <dbReference type="Pfam" id="PF25267"/>
    </source>
</evidence>
<feature type="compositionally biased region" description="Polar residues" evidence="3">
    <location>
        <begin position="685"/>
        <end position="694"/>
    </location>
</feature>
<feature type="signal peptide" evidence="4">
    <location>
        <begin position="1"/>
        <end position="38"/>
    </location>
</feature>
<comment type="similarity">
    <text evidence="1">Belongs to the Tango6 family.</text>
</comment>
<dbReference type="Gene3D" id="1.25.10.10">
    <property type="entry name" value="Leucine-rich Repeat Variant"/>
    <property type="match status" value="1"/>
</dbReference>
<dbReference type="InterPro" id="IPR011989">
    <property type="entry name" value="ARM-like"/>
</dbReference>
<dbReference type="PANTHER" id="PTHR20959">
    <property type="entry name" value="TRANSPORT AND GOLGI ORGANIZATION PROTEIN 6 FAMILY MEMBER"/>
    <property type="match status" value="1"/>
</dbReference>
<keyword evidence="9" id="KW-1185">Reference proteome</keyword>
<dbReference type="Pfam" id="PF25267">
    <property type="entry name" value="TANGO6_N"/>
    <property type="match status" value="1"/>
</dbReference>
<dbReference type="GO" id="GO:0009306">
    <property type="term" value="P:protein secretion"/>
    <property type="evidence" value="ECO:0007669"/>
    <property type="project" value="TreeGrafter"/>
</dbReference>
<dbReference type="InterPro" id="IPR000357">
    <property type="entry name" value="HEAT"/>
</dbReference>
<accession>A0A6A4X8U6</accession>
<dbReference type="AlphaFoldDB" id="A0A6A4X8U6"/>
<feature type="domain" description="TANGO6 HEAT repeat" evidence="6">
    <location>
        <begin position="241"/>
        <end position="495"/>
    </location>
</feature>
<reference evidence="8 9" key="1">
    <citation type="submission" date="2019-07" db="EMBL/GenBank/DDBJ databases">
        <title>Draft genome assembly of a fouling barnacle, Amphibalanus amphitrite (Darwin, 1854): The first reference genome for Thecostraca.</title>
        <authorList>
            <person name="Kim W."/>
        </authorList>
    </citation>
    <scope>NUCLEOTIDE SEQUENCE [LARGE SCALE GENOMIC DNA]</scope>
    <source>
        <strain evidence="8">SNU_AA5</strain>
        <tissue evidence="8">Soma without cirri and trophi</tissue>
    </source>
</reference>
<dbReference type="InterPro" id="IPR057347">
    <property type="entry name" value="TANGO6_N"/>
</dbReference>
<dbReference type="InterPro" id="IPR019451">
    <property type="entry name" value="Rtp1_C1"/>
</dbReference>
<evidence type="ECO:0000256" key="4">
    <source>
        <dbReference type="SAM" id="SignalP"/>
    </source>
</evidence>
<dbReference type="PANTHER" id="PTHR20959:SF1">
    <property type="entry name" value="TRANSPORT AND GOLGI ORGANIZATION PROTEIN 6 HOMOLOG"/>
    <property type="match status" value="1"/>
</dbReference>
<feature type="region of interest" description="Disordered" evidence="3">
    <location>
        <begin position="943"/>
        <end position="969"/>
    </location>
</feature>
<keyword evidence="4" id="KW-0732">Signal</keyword>
<evidence type="ECO:0000259" key="5">
    <source>
        <dbReference type="Pfam" id="PF10363"/>
    </source>
</evidence>
<comment type="caution">
    <text evidence="8">The sequence shown here is derived from an EMBL/GenBank/DDBJ whole genome shotgun (WGS) entry which is preliminary data.</text>
</comment>
<feature type="domain" description="TANGO6 N-terminal" evidence="7">
    <location>
        <begin position="23"/>
        <end position="224"/>
    </location>
</feature>
<dbReference type="Pfam" id="PF23565">
    <property type="entry name" value="ARM_TANGO6"/>
    <property type="match status" value="1"/>
</dbReference>
<dbReference type="OrthoDB" id="6349510at2759"/>
<evidence type="ECO:0000313" key="9">
    <source>
        <dbReference type="Proteomes" id="UP000440578"/>
    </source>
</evidence>
<evidence type="ECO:0000256" key="3">
    <source>
        <dbReference type="SAM" id="MobiDB-lite"/>
    </source>
</evidence>
<keyword evidence="2" id="KW-0677">Repeat</keyword>
<feature type="region of interest" description="Disordered" evidence="3">
    <location>
        <begin position="652"/>
        <end position="831"/>
    </location>
</feature>
<dbReference type="SUPFAM" id="SSF48371">
    <property type="entry name" value="ARM repeat"/>
    <property type="match status" value="1"/>
</dbReference>
<dbReference type="InterPro" id="IPR016024">
    <property type="entry name" value="ARM-type_fold"/>
</dbReference>
<dbReference type="Pfam" id="PF10363">
    <property type="entry name" value="RTP1_C1"/>
    <property type="match status" value="1"/>
</dbReference>
<dbReference type="EMBL" id="VIIS01000063">
    <property type="protein sequence ID" value="KAF0313929.1"/>
    <property type="molecule type" value="Genomic_DNA"/>
</dbReference>
<feature type="compositionally biased region" description="Basic and acidic residues" evidence="3">
    <location>
        <begin position="697"/>
        <end position="715"/>
    </location>
</feature>
<evidence type="ECO:0000259" key="6">
    <source>
        <dbReference type="Pfam" id="PF23565"/>
    </source>
</evidence>
<feature type="chain" id="PRO_5025587927" evidence="4">
    <location>
        <begin position="39"/>
        <end position="1116"/>
    </location>
</feature>
<name>A0A6A4X8U6_AMPAM</name>
<protein>
    <submittedName>
        <fullName evidence="8">Transport and Golgi organization protein 6</fullName>
    </submittedName>
</protein>
<feature type="compositionally biased region" description="Basic and acidic residues" evidence="3">
    <location>
        <begin position="665"/>
        <end position="678"/>
    </location>
</feature>
<organism evidence="8 9">
    <name type="scientific">Amphibalanus amphitrite</name>
    <name type="common">Striped barnacle</name>
    <name type="synonym">Balanus amphitrite</name>
    <dbReference type="NCBI Taxonomy" id="1232801"/>
    <lineage>
        <taxon>Eukaryota</taxon>
        <taxon>Metazoa</taxon>
        <taxon>Ecdysozoa</taxon>
        <taxon>Arthropoda</taxon>
        <taxon>Crustacea</taxon>
        <taxon>Multicrustacea</taxon>
        <taxon>Cirripedia</taxon>
        <taxon>Thoracica</taxon>
        <taxon>Thoracicalcarea</taxon>
        <taxon>Balanomorpha</taxon>
        <taxon>Balanoidea</taxon>
        <taxon>Balanidae</taxon>
        <taxon>Amphibalaninae</taxon>
        <taxon>Amphibalanus</taxon>
    </lineage>
</organism>
<dbReference type="Proteomes" id="UP000440578">
    <property type="component" value="Unassembled WGS sequence"/>
</dbReference>
<evidence type="ECO:0000313" key="8">
    <source>
        <dbReference type="EMBL" id="KAF0313929.1"/>
    </source>
</evidence>
<sequence>MAALLDTIWRPMRLPHISVRLSLAVLALLELLRRCLEAARASRPPPAAAPTAPGAPPPPPPPPPPDELSVRQRRAAARAVQLTVALCVLPALPAGVGVPLQQRSENAELLRAAGALHTDQYQRRAAAVLAARRLLPLSADRSLARAVLDGHVTDLLALLLLVAHAPLAADGRAGMTPERRQQLLRQRRQLEPQLAPLLGRLPASGAVRELLLLQRCAATSKPPRRWLHERTAWWVFQYVRRPGGLAAVTEGLLQFWGQDRLDDVPLERIQAVATLLCAPLPEFKDEQYFTHLASEVLSLLRLPRQEARVTVLRVAGALSAALWATPLGRPAVEAALLRPLLDPLSAERPEPAAEAELSGAVTALWQLVVVGSEPDSPCLEALVPYAGALLRLHAVVGSSVSQLRAPCRELLLRLLSAGRLGGAPQTVELLLLSDGVGEARRFALGETGGARVEPVPAEEADNWLLEDDVLAAAFSGLLAEAAAQQLVADVFVTLLERMRAVAALDGLAEEAPPPLSSAETLLAWERRHAERRRQFRHGLLTLRALAALTDCERARAGLEDAARLVPVVQTLLEGFEAGGGEPGLLQVETVCLALGVLGGLLGSEPSTAPCWAGARRLEPVLQRLAGTEGGSERVRDMAADLRTLILTNGAVRPEDLVTRPPQSRPTDDRVKADPDRKPGPGQMPDQRTSGQTPPEDQWIKPDPDGQVDSKPDQRRTPLITVLDSRDNTDQTDAAPDSAVKLESPLEPTPTAQRRLKPSTDVGSDASSPPVPGETGTASGVTHTDPAAVSKDLASAIVRDNPPCGPSDPACGPSEPACGPSDPARGPSDPPTYQQAMYELVDPLLPVRAHALLSLSRLLERGDPETCSHREQLLGVFQDKLDDDDSYVYLAAVRGLACLADRYTTQVVPELCRQFTDRARHQDTETRLKLAEALVLVVRNLGESGEGKGRKGRQQEDRGNGRSAGGDLAPHHSPPLLAALLAGCRDPEPLVRASSLSCLAEVCRLLRFSLAAHLHEVFGCLSALVDTDPAVEVRRAAVLVVAQLIEGLGADALKVLEDVLLPLYRRLKVLLRREEDPALLHHVQTALDGLESATRQMLFPPAPRTLQKRILMLDPPS</sequence>
<dbReference type="InterPro" id="IPR057407">
    <property type="entry name" value="HEAT_TANGO6"/>
</dbReference>
<feature type="compositionally biased region" description="Pro residues" evidence="3">
    <location>
        <begin position="43"/>
        <end position="66"/>
    </location>
</feature>
<dbReference type="Pfam" id="PF02985">
    <property type="entry name" value="HEAT"/>
    <property type="match status" value="1"/>
</dbReference>
<feature type="compositionally biased region" description="Basic and acidic residues" evidence="3">
    <location>
        <begin position="944"/>
        <end position="959"/>
    </location>
</feature>
<proteinExistence type="inferred from homology"/>
<dbReference type="InterPro" id="IPR039600">
    <property type="entry name" value="TANGO6/Rtp1"/>
</dbReference>